<feature type="domain" description="GGDEF" evidence="7">
    <location>
        <begin position="226"/>
        <end position="356"/>
    </location>
</feature>
<dbReference type="NCBIfam" id="TIGR00254">
    <property type="entry name" value="GGDEF"/>
    <property type="match status" value="1"/>
</dbReference>
<organism evidence="8 9">
    <name type="scientific">Clostridium manihotivorum</name>
    <dbReference type="NCBI Taxonomy" id="2320868"/>
    <lineage>
        <taxon>Bacteria</taxon>
        <taxon>Bacillati</taxon>
        <taxon>Bacillota</taxon>
        <taxon>Clostridia</taxon>
        <taxon>Eubacteriales</taxon>
        <taxon>Clostridiaceae</taxon>
        <taxon>Clostridium</taxon>
    </lineage>
</organism>
<evidence type="ECO:0000256" key="4">
    <source>
        <dbReference type="ARBA" id="ARBA00022989"/>
    </source>
</evidence>
<keyword evidence="9" id="KW-1185">Reference proteome</keyword>
<dbReference type="PANTHER" id="PTHR45138:SF9">
    <property type="entry name" value="DIGUANYLATE CYCLASE DGCM-RELATED"/>
    <property type="match status" value="1"/>
</dbReference>
<proteinExistence type="predicted"/>
<feature type="transmembrane region" description="Helical" evidence="6">
    <location>
        <begin position="68"/>
        <end position="90"/>
    </location>
</feature>
<dbReference type="InterPro" id="IPR000160">
    <property type="entry name" value="GGDEF_dom"/>
</dbReference>
<dbReference type="GO" id="GO:1902201">
    <property type="term" value="P:negative regulation of bacterial-type flagellum-dependent cell motility"/>
    <property type="evidence" value="ECO:0007669"/>
    <property type="project" value="TreeGrafter"/>
</dbReference>
<dbReference type="SUPFAM" id="SSF55073">
    <property type="entry name" value="Nucleotide cyclase"/>
    <property type="match status" value="1"/>
</dbReference>
<dbReference type="GO" id="GO:0005886">
    <property type="term" value="C:plasma membrane"/>
    <property type="evidence" value="ECO:0007669"/>
    <property type="project" value="UniProtKB-SubCell"/>
</dbReference>
<dbReference type="InterPro" id="IPR029787">
    <property type="entry name" value="Nucleotide_cyclase"/>
</dbReference>
<dbReference type="AlphaFoldDB" id="A0A410E258"/>
<dbReference type="GO" id="GO:0071555">
    <property type="term" value="P:cell wall organization"/>
    <property type="evidence" value="ECO:0007669"/>
    <property type="project" value="InterPro"/>
</dbReference>
<comment type="subcellular location">
    <subcellularLocation>
        <location evidence="1">Cell membrane</location>
        <topology evidence="1">Multi-pass membrane protein</topology>
    </subcellularLocation>
</comment>
<sequence length="356" mass="39946">MISLLFINATILITFLYLGNQLFENNILKMNSSIIRQVLLGLLCGLGGCILVFYGINIENIAHIDFRVIAIIISVIYGGAISGVITTSMISLFRLSYYGVTIPSSIASIGLIVVLLFYILLCRFNLVFIKKFSIMFLLNILYGVIVYSIILSKSELLFKIIASYVIATLIVSILVYYILVYISKTNQLYRKLKLESTKDFLTGLNNVREFDNILNKIVNNTLEKQESISILMIDIDYFKNINDTYGHSSGDLVLKQLSSVLVNCCRNFDVISRNGGEEFTAILLDCDCKHATQIAEKVRSSVEKHHFIIENNKHINITVSIGIGSYPDSVKNINNILSEADDALYLAKRSGRNKVC</sequence>
<evidence type="ECO:0000259" key="7">
    <source>
        <dbReference type="PROSITE" id="PS50887"/>
    </source>
</evidence>
<dbReference type="InterPro" id="IPR011620">
    <property type="entry name" value="Sig_transdc_His_kinase_LytS_TM"/>
</dbReference>
<evidence type="ECO:0000256" key="6">
    <source>
        <dbReference type="SAM" id="Phobius"/>
    </source>
</evidence>
<dbReference type="GO" id="GO:0043709">
    <property type="term" value="P:cell adhesion involved in single-species biofilm formation"/>
    <property type="evidence" value="ECO:0007669"/>
    <property type="project" value="TreeGrafter"/>
</dbReference>
<dbReference type="OrthoDB" id="9805474at2"/>
<feature type="transmembrane region" description="Helical" evidence="6">
    <location>
        <begin position="35"/>
        <end position="56"/>
    </location>
</feature>
<protein>
    <submittedName>
        <fullName evidence="8">GGDEF domain-containing protein</fullName>
    </submittedName>
</protein>
<dbReference type="PANTHER" id="PTHR45138">
    <property type="entry name" value="REGULATORY COMPONENTS OF SENSORY TRANSDUCTION SYSTEM"/>
    <property type="match status" value="1"/>
</dbReference>
<evidence type="ECO:0000313" key="8">
    <source>
        <dbReference type="EMBL" id="QAA35391.1"/>
    </source>
</evidence>
<dbReference type="Pfam" id="PF07694">
    <property type="entry name" value="5TM-5TMR_LYT"/>
    <property type="match status" value="1"/>
</dbReference>
<dbReference type="Proteomes" id="UP000286268">
    <property type="component" value="Chromosome"/>
</dbReference>
<dbReference type="SMART" id="SM00267">
    <property type="entry name" value="GGDEF"/>
    <property type="match status" value="1"/>
</dbReference>
<dbReference type="CDD" id="cd01949">
    <property type="entry name" value="GGDEF"/>
    <property type="match status" value="1"/>
</dbReference>
<feature type="transmembrane region" description="Helical" evidence="6">
    <location>
        <begin position="156"/>
        <end position="182"/>
    </location>
</feature>
<feature type="transmembrane region" description="Helical" evidence="6">
    <location>
        <begin position="5"/>
        <end position="23"/>
    </location>
</feature>
<feature type="transmembrane region" description="Helical" evidence="6">
    <location>
        <begin position="132"/>
        <end position="150"/>
    </location>
</feature>
<dbReference type="EMBL" id="CP025746">
    <property type="protein sequence ID" value="QAA35391.1"/>
    <property type="molecule type" value="Genomic_DNA"/>
</dbReference>
<keyword evidence="2" id="KW-1003">Cell membrane</keyword>
<dbReference type="PROSITE" id="PS50887">
    <property type="entry name" value="GGDEF"/>
    <property type="match status" value="1"/>
</dbReference>
<dbReference type="InterPro" id="IPR050469">
    <property type="entry name" value="Diguanylate_Cyclase"/>
</dbReference>
<keyword evidence="4 6" id="KW-1133">Transmembrane helix</keyword>
<evidence type="ECO:0000256" key="3">
    <source>
        <dbReference type="ARBA" id="ARBA00022692"/>
    </source>
</evidence>
<keyword evidence="5 6" id="KW-0472">Membrane</keyword>
<gene>
    <name evidence="8" type="ORF">C1I91_23910</name>
</gene>
<dbReference type="Gene3D" id="3.30.70.270">
    <property type="match status" value="1"/>
</dbReference>
<feature type="transmembrane region" description="Helical" evidence="6">
    <location>
        <begin position="96"/>
        <end position="120"/>
    </location>
</feature>
<dbReference type="FunFam" id="3.30.70.270:FF:000001">
    <property type="entry name" value="Diguanylate cyclase domain protein"/>
    <property type="match status" value="1"/>
</dbReference>
<accession>A0A410E258</accession>
<dbReference type="GO" id="GO:0000155">
    <property type="term" value="F:phosphorelay sensor kinase activity"/>
    <property type="evidence" value="ECO:0007669"/>
    <property type="project" value="InterPro"/>
</dbReference>
<evidence type="ECO:0000256" key="2">
    <source>
        <dbReference type="ARBA" id="ARBA00022475"/>
    </source>
</evidence>
<dbReference type="Pfam" id="PF00990">
    <property type="entry name" value="GGDEF"/>
    <property type="match status" value="1"/>
</dbReference>
<evidence type="ECO:0000256" key="1">
    <source>
        <dbReference type="ARBA" id="ARBA00004651"/>
    </source>
</evidence>
<reference evidence="8 9" key="1">
    <citation type="submission" date="2018-01" db="EMBL/GenBank/DDBJ databases">
        <title>Genome Sequencing and Assembly of Anaerobacter polyendosporus strain CT4.</title>
        <authorList>
            <person name="Tachaapaikoon C."/>
            <person name="Sutheeworapong S."/>
            <person name="Jenjaroenpun P."/>
            <person name="Wongsurawat T."/>
            <person name="Nookeaw I."/>
            <person name="Cheawchanlertfa P."/>
            <person name="Kosugi A."/>
            <person name="Cheevadhanarak S."/>
            <person name="Ratanakhanokchai K."/>
        </authorList>
    </citation>
    <scope>NUCLEOTIDE SEQUENCE [LARGE SCALE GENOMIC DNA]</scope>
    <source>
        <strain evidence="8 9">CT4</strain>
    </source>
</reference>
<name>A0A410E258_9CLOT</name>
<dbReference type="GO" id="GO:0052621">
    <property type="term" value="F:diguanylate cyclase activity"/>
    <property type="evidence" value="ECO:0007669"/>
    <property type="project" value="TreeGrafter"/>
</dbReference>
<dbReference type="KEGG" id="cmah:C1I91_23910"/>
<dbReference type="InterPro" id="IPR043128">
    <property type="entry name" value="Rev_trsase/Diguanyl_cyclase"/>
</dbReference>
<evidence type="ECO:0000256" key="5">
    <source>
        <dbReference type="ARBA" id="ARBA00023136"/>
    </source>
</evidence>
<evidence type="ECO:0000313" key="9">
    <source>
        <dbReference type="Proteomes" id="UP000286268"/>
    </source>
</evidence>
<keyword evidence="3 6" id="KW-0812">Transmembrane</keyword>